<protein>
    <submittedName>
        <fullName evidence="4">DeoR family transcriptional regulator</fullName>
    </submittedName>
</protein>
<dbReference type="SUPFAM" id="SSF100950">
    <property type="entry name" value="NagB/RpiA/CoA transferase-like"/>
    <property type="match status" value="1"/>
</dbReference>
<dbReference type="InterPro" id="IPR037171">
    <property type="entry name" value="NagB/RpiA_transferase-like"/>
</dbReference>
<dbReference type="Pfam" id="PF08220">
    <property type="entry name" value="HTH_DeoR"/>
    <property type="match status" value="1"/>
</dbReference>
<dbReference type="Proteomes" id="UP000558113">
    <property type="component" value="Unassembled WGS sequence"/>
</dbReference>
<evidence type="ECO:0000313" key="5">
    <source>
        <dbReference type="Proteomes" id="UP000558113"/>
    </source>
</evidence>
<dbReference type="EMBL" id="JAAAMU010000001">
    <property type="protein sequence ID" value="NBC67500.1"/>
    <property type="molecule type" value="Genomic_DNA"/>
</dbReference>
<dbReference type="SMART" id="SM01134">
    <property type="entry name" value="DeoRC"/>
    <property type="match status" value="1"/>
</dbReference>
<dbReference type="InterPro" id="IPR050313">
    <property type="entry name" value="Carb_Metab_HTH_regulators"/>
</dbReference>
<feature type="domain" description="HTH deoR-type" evidence="3">
    <location>
        <begin position="5"/>
        <end position="60"/>
    </location>
</feature>
<dbReference type="InterPro" id="IPR014036">
    <property type="entry name" value="DeoR-like_C"/>
</dbReference>
<gene>
    <name evidence="4" type="ORF">GT003_00645</name>
</gene>
<dbReference type="Gene3D" id="1.10.10.10">
    <property type="entry name" value="Winged helix-like DNA-binding domain superfamily/Winged helix DNA-binding domain"/>
    <property type="match status" value="1"/>
</dbReference>
<dbReference type="PANTHER" id="PTHR30363:SF44">
    <property type="entry name" value="AGA OPERON TRANSCRIPTIONAL REPRESSOR-RELATED"/>
    <property type="match status" value="1"/>
</dbReference>
<dbReference type="PRINTS" id="PR00037">
    <property type="entry name" value="HTHLACR"/>
</dbReference>
<proteinExistence type="predicted"/>
<evidence type="ECO:0000256" key="2">
    <source>
        <dbReference type="ARBA" id="ARBA00023163"/>
    </source>
</evidence>
<dbReference type="PANTHER" id="PTHR30363">
    <property type="entry name" value="HTH-TYPE TRANSCRIPTIONAL REGULATOR SRLR-RELATED"/>
    <property type="match status" value="1"/>
</dbReference>
<dbReference type="RefSeq" id="WP_161693350.1">
    <property type="nucleotide sequence ID" value="NZ_JAAAMU010000001.1"/>
</dbReference>
<evidence type="ECO:0000259" key="3">
    <source>
        <dbReference type="PROSITE" id="PS51000"/>
    </source>
</evidence>
<dbReference type="AlphaFoldDB" id="A0A7X5BYT2"/>
<dbReference type="InterPro" id="IPR001034">
    <property type="entry name" value="DeoR_HTH"/>
</dbReference>
<dbReference type="InterPro" id="IPR036388">
    <property type="entry name" value="WH-like_DNA-bd_sf"/>
</dbReference>
<dbReference type="OrthoDB" id="9797223at2"/>
<reference evidence="4 5" key="1">
    <citation type="submission" date="2020-01" db="EMBL/GenBank/DDBJ databases">
        <title>Paenibacillus soybeanensis sp. nov. isolated from the nodules of soybean (Glycine max(L.) Merr).</title>
        <authorList>
            <person name="Wang H."/>
        </authorList>
    </citation>
    <scope>NUCLEOTIDE SEQUENCE [LARGE SCALE GENOMIC DNA]</scope>
    <source>
        <strain evidence="4 5">DSM 23054</strain>
    </source>
</reference>
<sequence length="261" mass="29225">MSLVGEERKREILELINDAGKVRTNDLVSRLSVSSETIRRYLEELEEENRLKRVYGGAVKITLAHEEPPHTKREVLRAEEKKRIGCAAAGLVQDRDVIVIDDGSTSLQMIPFLIYKQQLTIITNSVSGLNMLIDYQNKELFDGDVFFVGGKIDPRHYRSSGTIAEKIMADFYVNKAFITIDGMLPAQGITSFDADRAVLARRFMQNSDASIVLTDSSKLGNGTLHKIADWNEIDMVVCEKPHPAEWKTALAADGVEWVVAE</sequence>
<evidence type="ECO:0000256" key="1">
    <source>
        <dbReference type="ARBA" id="ARBA00023015"/>
    </source>
</evidence>
<evidence type="ECO:0000313" key="4">
    <source>
        <dbReference type="EMBL" id="NBC67500.1"/>
    </source>
</evidence>
<keyword evidence="2" id="KW-0804">Transcription</keyword>
<accession>A0A7X5BYT2</accession>
<comment type="caution">
    <text evidence="4">The sequence shown here is derived from an EMBL/GenBank/DDBJ whole genome shotgun (WGS) entry which is preliminary data.</text>
</comment>
<dbReference type="GO" id="GO:0003700">
    <property type="term" value="F:DNA-binding transcription factor activity"/>
    <property type="evidence" value="ECO:0007669"/>
    <property type="project" value="InterPro"/>
</dbReference>
<keyword evidence="5" id="KW-1185">Reference proteome</keyword>
<dbReference type="SUPFAM" id="SSF46785">
    <property type="entry name" value="Winged helix' DNA-binding domain"/>
    <property type="match status" value="1"/>
</dbReference>
<dbReference type="PROSITE" id="PS51000">
    <property type="entry name" value="HTH_DEOR_2"/>
    <property type="match status" value="1"/>
</dbReference>
<dbReference type="InterPro" id="IPR036390">
    <property type="entry name" value="WH_DNA-bd_sf"/>
</dbReference>
<dbReference type="Pfam" id="PF00455">
    <property type="entry name" value="DeoRC"/>
    <property type="match status" value="1"/>
</dbReference>
<name>A0A7X5BYT2_9BACL</name>
<dbReference type="SMART" id="SM00420">
    <property type="entry name" value="HTH_DEOR"/>
    <property type="match status" value="1"/>
</dbReference>
<organism evidence="4 5">
    <name type="scientific">Paenibacillus sacheonensis</name>
    <dbReference type="NCBI Taxonomy" id="742054"/>
    <lineage>
        <taxon>Bacteria</taxon>
        <taxon>Bacillati</taxon>
        <taxon>Bacillota</taxon>
        <taxon>Bacilli</taxon>
        <taxon>Bacillales</taxon>
        <taxon>Paenibacillaceae</taxon>
        <taxon>Paenibacillus</taxon>
    </lineage>
</organism>
<keyword evidence="1" id="KW-0805">Transcription regulation</keyword>